<evidence type="ECO:0000313" key="2">
    <source>
        <dbReference type="Proteomes" id="UP001604336"/>
    </source>
</evidence>
<dbReference type="PANTHER" id="PTHR48435">
    <property type="entry name" value="POLYPROTEIN"/>
    <property type="match status" value="1"/>
</dbReference>
<protein>
    <submittedName>
        <fullName evidence="1">Uncharacterized protein</fullName>
    </submittedName>
</protein>
<comment type="caution">
    <text evidence="1">The sequence shown here is derived from an EMBL/GenBank/DDBJ whole genome shotgun (WGS) entry which is preliminary data.</text>
</comment>
<dbReference type="PANTHER" id="PTHR48435:SF1">
    <property type="entry name" value="POLYPROTEIN"/>
    <property type="match status" value="1"/>
</dbReference>
<accession>A0ABD1V5K8</accession>
<name>A0ABD1V5K8_9LAMI</name>
<sequence length="158" mass="18269">MFPHFNIPISDPQLLSALKIQVQIIGAVPSTVTYAATLYYQMAYRVQNHSLDFATPQDTEDVLFLQLETDQPSCTYVPRQISRSELLKLIPETWVIGYEQHHQASQNCKPIQFSTNYFGRNSYGQVEIMFKKEPTQKRPPCFPNHFTFTTDNIPIYGF</sequence>
<keyword evidence="2" id="KW-1185">Reference proteome</keyword>
<organism evidence="1 2">
    <name type="scientific">Abeliophyllum distichum</name>
    <dbReference type="NCBI Taxonomy" id="126358"/>
    <lineage>
        <taxon>Eukaryota</taxon>
        <taxon>Viridiplantae</taxon>
        <taxon>Streptophyta</taxon>
        <taxon>Embryophyta</taxon>
        <taxon>Tracheophyta</taxon>
        <taxon>Spermatophyta</taxon>
        <taxon>Magnoliopsida</taxon>
        <taxon>eudicotyledons</taxon>
        <taxon>Gunneridae</taxon>
        <taxon>Pentapetalae</taxon>
        <taxon>asterids</taxon>
        <taxon>lamiids</taxon>
        <taxon>Lamiales</taxon>
        <taxon>Oleaceae</taxon>
        <taxon>Forsythieae</taxon>
        <taxon>Abeliophyllum</taxon>
    </lineage>
</organism>
<dbReference type="EMBL" id="JBFOLK010000002">
    <property type="protein sequence ID" value="KAL2532594.1"/>
    <property type="molecule type" value="Genomic_DNA"/>
</dbReference>
<dbReference type="InterPro" id="IPR053098">
    <property type="entry name" value="Petuviruses_polyprotein"/>
</dbReference>
<reference evidence="2" key="1">
    <citation type="submission" date="2024-07" db="EMBL/GenBank/DDBJ databases">
        <title>Two chromosome-level genome assemblies of Korean endemic species Abeliophyllum distichum and Forsythia ovata (Oleaceae).</title>
        <authorList>
            <person name="Jang H."/>
        </authorList>
    </citation>
    <scope>NUCLEOTIDE SEQUENCE [LARGE SCALE GENOMIC DNA]</scope>
</reference>
<dbReference type="Proteomes" id="UP001604336">
    <property type="component" value="Unassembled WGS sequence"/>
</dbReference>
<proteinExistence type="predicted"/>
<evidence type="ECO:0000313" key="1">
    <source>
        <dbReference type="EMBL" id="KAL2532594.1"/>
    </source>
</evidence>
<dbReference type="AlphaFoldDB" id="A0ABD1V5K8"/>
<gene>
    <name evidence="1" type="ORF">Adt_05945</name>
</gene>